<keyword evidence="3" id="KW-1185">Reference proteome</keyword>
<gene>
    <name evidence="2" type="ORF">GCM10009760_05110</name>
</gene>
<organism evidence="2 3">
    <name type="scientific">Kitasatospora kazusensis</name>
    <dbReference type="NCBI Taxonomy" id="407974"/>
    <lineage>
        <taxon>Bacteria</taxon>
        <taxon>Bacillati</taxon>
        <taxon>Actinomycetota</taxon>
        <taxon>Actinomycetes</taxon>
        <taxon>Kitasatosporales</taxon>
        <taxon>Streptomycetaceae</taxon>
        <taxon>Kitasatospora</taxon>
    </lineage>
</organism>
<accession>A0ABP5KEK9</accession>
<reference evidence="3" key="1">
    <citation type="journal article" date="2019" name="Int. J. Syst. Evol. Microbiol.">
        <title>The Global Catalogue of Microorganisms (GCM) 10K type strain sequencing project: providing services to taxonomists for standard genome sequencing and annotation.</title>
        <authorList>
            <consortium name="The Broad Institute Genomics Platform"/>
            <consortium name="The Broad Institute Genome Sequencing Center for Infectious Disease"/>
            <person name="Wu L."/>
            <person name="Ma J."/>
        </authorList>
    </citation>
    <scope>NUCLEOTIDE SEQUENCE [LARGE SCALE GENOMIC DNA]</scope>
    <source>
        <strain evidence="3">JCM 14560</strain>
    </source>
</reference>
<sequence length="288" mass="30502">MSTPPFLALPACAEALRLTTARGEFAALLAVPAGPPRGTALLVPGFTGSKEDFIALLEPLAAAGYRVAAVDQRGQYETGGGADRAAYAIEQFADDVSALSAELADDGPLHLLGHSFGGQVVRETVLRESVLRAGRELPWRSLTLLSSGPGAIDPAEAVRTKLLADALQSMDLESIWQLMRQLEKEPAVPLRPEIADFLHRRWVANVPEALAAMAGHLVAAPDRVTELAAVPLPKLVLSGVQDYAWPVTEQSAMAERLGARRVLIDDAGHSPNAEQPAATAAALVDFWA</sequence>
<evidence type="ECO:0000313" key="3">
    <source>
        <dbReference type="Proteomes" id="UP001422759"/>
    </source>
</evidence>
<proteinExistence type="predicted"/>
<dbReference type="GO" id="GO:0016787">
    <property type="term" value="F:hydrolase activity"/>
    <property type="evidence" value="ECO:0007669"/>
    <property type="project" value="UniProtKB-KW"/>
</dbReference>
<dbReference type="PANTHER" id="PTHR43433:SF5">
    <property type="entry name" value="AB HYDROLASE-1 DOMAIN-CONTAINING PROTEIN"/>
    <property type="match status" value="1"/>
</dbReference>
<name>A0ABP5KEK9_9ACTN</name>
<feature type="domain" description="AB hydrolase-1" evidence="1">
    <location>
        <begin position="41"/>
        <end position="282"/>
    </location>
</feature>
<dbReference type="Proteomes" id="UP001422759">
    <property type="component" value="Unassembled WGS sequence"/>
</dbReference>
<dbReference type="Pfam" id="PF12697">
    <property type="entry name" value="Abhydrolase_6"/>
    <property type="match status" value="1"/>
</dbReference>
<comment type="caution">
    <text evidence="2">The sequence shown here is derived from an EMBL/GenBank/DDBJ whole genome shotgun (WGS) entry which is preliminary data.</text>
</comment>
<dbReference type="InterPro" id="IPR050471">
    <property type="entry name" value="AB_hydrolase"/>
</dbReference>
<dbReference type="SUPFAM" id="SSF53474">
    <property type="entry name" value="alpha/beta-Hydrolases"/>
    <property type="match status" value="1"/>
</dbReference>
<keyword evidence="2" id="KW-0378">Hydrolase</keyword>
<dbReference type="EMBL" id="BAAANT010000002">
    <property type="protein sequence ID" value="GAA2131406.1"/>
    <property type="molecule type" value="Genomic_DNA"/>
</dbReference>
<dbReference type="PANTHER" id="PTHR43433">
    <property type="entry name" value="HYDROLASE, ALPHA/BETA FOLD FAMILY PROTEIN"/>
    <property type="match status" value="1"/>
</dbReference>
<dbReference type="Gene3D" id="3.40.50.1820">
    <property type="entry name" value="alpha/beta hydrolase"/>
    <property type="match status" value="1"/>
</dbReference>
<evidence type="ECO:0000313" key="2">
    <source>
        <dbReference type="EMBL" id="GAA2131406.1"/>
    </source>
</evidence>
<evidence type="ECO:0000259" key="1">
    <source>
        <dbReference type="Pfam" id="PF12697"/>
    </source>
</evidence>
<protein>
    <submittedName>
        <fullName evidence="2">Alpha/beta hydrolase</fullName>
    </submittedName>
</protein>
<dbReference type="InterPro" id="IPR029058">
    <property type="entry name" value="AB_hydrolase_fold"/>
</dbReference>
<dbReference type="InterPro" id="IPR000073">
    <property type="entry name" value="AB_hydrolase_1"/>
</dbReference>
<dbReference type="RefSeq" id="WP_344460156.1">
    <property type="nucleotide sequence ID" value="NZ_BAAANT010000002.1"/>
</dbReference>